<keyword evidence="2" id="KW-0677">Repeat</keyword>
<dbReference type="GO" id="GO:0005886">
    <property type="term" value="C:plasma membrane"/>
    <property type="evidence" value="ECO:0007669"/>
    <property type="project" value="TreeGrafter"/>
</dbReference>
<dbReference type="Pfam" id="PF00571">
    <property type="entry name" value="CBS"/>
    <property type="match status" value="2"/>
</dbReference>
<dbReference type="InterPro" id="IPR044751">
    <property type="entry name" value="Ion_transp-like_CBS"/>
</dbReference>
<dbReference type="Pfam" id="PF03471">
    <property type="entry name" value="CorC_HlyC"/>
    <property type="match status" value="1"/>
</dbReference>
<evidence type="ECO:0000313" key="8">
    <source>
        <dbReference type="Proteomes" id="UP000228945"/>
    </source>
</evidence>
<evidence type="ECO:0000256" key="1">
    <source>
        <dbReference type="ARBA" id="ARBA00006446"/>
    </source>
</evidence>
<dbReference type="RefSeq" id="WP_099620305.1">
    <property type="nucleotide sequence ID" value="NZ_CP024201.1"/>
</dbReference>
<dbReference type="GO" id="GO:0050660">
    <property type="term" value="F:flavin adenine dinucleotide binding"/>
    <property type="evidence" value="ECO:0007669"/>
    <property type="project" value="InterPro"/>
</dbReference>
<dbReference type="Gene3D" id="3.30.465.10">
    <property type="match status" value="1"/>
</dbReference>
<protein>
    <submittedName>
        <fullName evidence="7">Magnesium/cobalt efflux protein</fullName>
    </submittedName>
</protein>
<dbReference type="EMBL" id="CP024201">
    <property type="protein sequence ID" value="ATQ41048.1"/>
    <property type="molecule type" value="Genomic_DNA"/>
</dbReference>
<comment type="similarity">
    <text evidence="1">Belongs to the UPF0053 family. Hemolysin C subfamily.</text>
</comment>
<reference evidence="7 8" key="1">
    <citation type="submission" date="2017-10" db="EMBL/GenBank/DDBJ databases">
        <title>Genome sequence of Caulobacter mirabilis FWC38.</title>
        <authorList>
            <person name="Fiebig A."/>
            <person name="Crosson S."/>
        </authorList>
    </citation>
    <scope>NUCLEOTIDE SEQUENCE [LARGE SCALE GENOMIC DNA]</scope>
    <source>
        <strain evidence="7 8">FWC 38</strain>
    </source>
</reference>
<dbReference type="CDD" id="cd04590">
    <property type="entry name" value="CBS_pair_CorC_HlyC_assoc"/>
    <property type="match status" value="1"/>
</dbReference>
<dbReference type="Gene3D" id="3.10.580.10">
    <property type="entry name" value="CBS-domain"/>
    <property type="match status" value="1"/>
</dbReference>
<feature type="domain" description="CBS" evidence="6">
    <location>
        <begin position="68"/>
        <end position="128"/>
    </location>
</feature>
<dbReference type="SMART" id="SM01091">
    <property type="entry name" value="CorC_HlyC"/>
    <property type="match status" value="1"/>
</dbReference>
<dbReference type="InterPro" id="IPR000644">
    <property type="entry name" value="CBS_dom"/>
</dbReference>
<dbReference type="FunFam" id="3.10.580.10:FF:000002">
    <property type="entry name" value="Magnesium/cobalt efflux protein CorC"/>
    <property type="match status" value="1"/>
</dbReference>
<dbReference type="OrthoDB" id="9797674at2"/>
<dbReference type="InterPro" id="IPR046342">
    <property type="entry name" value="CBS_dom_sf"/>
</dbReference>
<dbReference type="PANTHER" id="PTHR22777">
    <property type="entry name" value="HEMOLYSIN-RELATED"/>
    <property type="match status" value="1"/>
</dbReference>
<dbReference type="Proteomes" id="UP000228945">
    <property type="component" value="Chromosome"/>
</dbReference>
<keyword evidence="8" id="KW-1185">Reference proteome</keyword>
<dbReference type="AlphaFoldDB" id="A0A2D2ASQ5"/>
<dbReference type="SMART" id="SM00116">
    <property type="entry name" value="CBS"/>
    <property type="match status" value="2"/>
</dbReference>
<dbReference type="InterPro" id="IPR005170">
    <property type="entry name" value="Transptr-assoc_dom"/>
</dbReference>
<name>A0A2D2ASQ5_9CAUL</name>
<proteinExistence type="inferred from homology"/>
<dbReference type="SUPFAM" id="SSF54631">
    <property type="entry name" value="CBS-domain pair"/>
    <property type="match status" value="1"/>
</dbReference>
<evidence type="ECO:0000256" key="4">
    <source>
        <dbReference type="PROSITE-ProRule" id="PRU00703"/>
    </source>
</evidence>
<dbReference type="KEGG" id="cmb:CSW64_00810"/>
<feature type="region of interest" description="Disordered" evidence="5">
    <location>
        <begin position="1"/>
        <end position="20"/>
    </location>
</feature>
<dbReference type="PROSITE" id="PS51371">
    <property type="entry name" value="CBS"/>
    <property type="match status" value="2"/>
</dbReference>
<accession>A0A2D2ASQ5</accession>
<gene>
    <name evidence="7" type="ORF">CSW64_00810</name>
</gene>
<evidence type="ECO:0000259" key="6">
    <source>
        <dbReference type="PROSITE" id="PS51371"/>
    </source>
</evidence>
<dbReference type="InterPro" id="IPR036318">
    <property type="entry name" value="FAD-bd_PCMH-like_sf"/>
</dbReference>
<evidence type="ECO:0000313" key="7">
    <source>
        <dbReference type="EMBL" id="ATQ41048.1"/>
    </source>
</evidence>
<sequence length="299" mass="32072">MPSSDDSSPQPAEPPRRSRGLRALFRRLRRDLSGEPVAELEATPAHAAAAALVGQARAFQTLTVDDVMTPRADIIAVDISTSFDALVAQFVETEHSRLPIYRDTLDQPVGVVHIKDVFRAVAGKGRKPAGTSEVLKRLKREILYVPTSMKAADLLAQMQKSRVHMALVIDEHGGTEGLVTLEDLIEAVVGEIDDEHDEAAVSGVVARAGGVFDADARAPLEDLEAALGAEDLSPANLDEEIDTVGGLVTAIAGRVPRRGEVVTHPAGYDLEVVDADPRRVKRVRVRPRRTDDAAEAPAA</sequence>
<dbReference type="InterPro" id="IPR016169">
    <property type="entry name" value="FAD-bd_PCMH_sub2"/>
</dbReference>
<feature type="compositionally biased region" description="Polar residues" evidence="5">
    <location>
        <begin position="1"/>
        <end position="10"/>
    </location>
</feature>
<evidence type="ECO:0000256" key="2">
    <source>
        <dbReference type="ARBA" id="ARBA00022737"/>
    </source>
</evidence>
<organism evidence="7 8">
    <name type="scientific">Caulobacter mirabilis</name>
    <dbReference type="NCBI Taxonomy" id="69666"/>
    <lineage>
        <taxon>Bacteria</taxon>
        <taxon>Pseudomonadati</taxon>
        <taxon>Pseudomonadota</taxon>
        <taxon>Alphaproteobacteria</taxon>
        <taxon>Caulobacterales</taxon>
        <taxon>Caulobacteraceae</taxon>
        <taxon>Caulobacter</taxon>
    </lineage>
</organism>
<evidence type="ECO:0000256" key="5">
    <source>
        <dbReference type="SAM" id="MobiDB-lite"/>
    </source>
</evidence>
<evidence type="ECO:0000256" key="3">
    <source>
        <dbReference type="ARBA" id="ARBA00023122"/>
    </source>
</evidence>
<keyword evidence="3 4" id="KW-0129">CBS domain</keyword>
<feature type="domain" description="CBS" evidence="6">
    <location>
        <begin position="138"/>
        <end position="198"/>
    </location>
</feature>
<dbReference type="SUPFAM" id="SSF56176">
    <property type="entry name" value="FAD-binding/transporter-associated domain-like"/>
    <property type="match status" value="1"/>
</dbReference>
<dbReference type="PANTHER" id="PTHR22777:SF27">
    <property type="entry name" value="MAGNESIUM AND COBALT EFFLUX PROTEIN CORC"/>
    <property type="match status" value="1"/>
</dbReference>